<dbReference type="Proteomes" id="UP000242765">
    <property type="component" value="Unassembled WGS sequence"/>
</dbReference>
<dbReference type="EMBL" id="NEGB01000002">
    <property type="protein sequence ID" value="OTG66432.1"/>
    <property type="molecule type" value="Genomic_DNA"/>
</dbReference>
<dbReference type="InterPro" id="IPR036282">
    <property type="entry name" value="Glutathione-S-Trfase_C_sf"/>
</dbReference>
<dbReference type="Pfam" id="PF14497">
    <property type="entry name" value="GST_C_3"/>
    <property type="match status" value="1"/>
</dbReference>
<comment type="caution">
    <text evidence="2">The sequence shown here is derived from an EMBL/GenBank/DDBJ whole genome shotgun (WGS) entry which is preliminary data.</text>
</comment>
<proteinExistence type="predicted"/>
<dbReference type="GO" id="GO:0004364">
    <property type="term" value="F:glutathione transferase activity"/>
    <property type="evidence" value="ECO:0007669"/>
    <property type="project" value="TreeGrafter"/>
</dbReference>
<dbReference type="GO" id="GO:0006559">
    <property type="term" value="P:L-phenylalanine catabolic process"/>
    <property type="evidence" value="ECO:0007669"/>
    <property type="project" value="TreeGrafter"/>
</dbReference>
<dbReference type="GO" id="GO:0006749">
    <property type="term" value="P:glutathione metabolic process"/>
    <property type="evidence" value="ECO:0007669"/>
    <property type="project" value="TreeGrafter"/>
</dbReference>
<dbReference type="AlphaFoldDB" id="A0A1Y3CLC4"/>
<dbReference type="OrthoDB" id="9782992at2"/>
<dbReference type="CDD" id="cd00570">
    <property type="entry name" value="GST_N_family"/>
    <property type="match status" value="1"/>
</dbReference>
<dbReference type="GO" id="GO:0016034">
    <property type="term" value="F:maleylacetoacetate isomerase activity"/>
    <property type="evidence" value="ECO:0007669"/>
    <property type="project" value="TreeGrafter"/>
</dbReference>
<evidence type="ECO:0000313" key="3">
    <source>
        <dbReference type="Proteomes" id="UP000242765"/>
    </source>
</evidence>
<organism evidence="2 3">
    <name type="scientific">Acinetobacter silvestris</name>
    <dbReference type="NCBI Taxonomy" id="1977882"/>
    <lineage>
        <taxon>Bacteria</taxon>
        <taxon>Pseudomonadati</taxon>
        <taxon>Pseudomonadota</taxon>
        <taxon>Gammaproteobacteria</taxon>
        <taxon>Moraxellales</taxon>
        <taxon>Moraxellaceae</taxon>
        <taxon>Acinetobacter</taxon>
    </lineage>
</organism>
<dbReference type="InterPro" id="IPR004045">
    <property type="entry name" value="Glutathione_S-Trfase_N"/>
</dbReference>
<dbReference type="Gene3D" id="1.20.1050.10">
    <property type="match status" value="1"/>
</dbReference>
<evidence type="ECO:0000259" key="1">
    <source>
        <dbReference type="PROSITE" id="PS50404"/>
    </source>
</evidence>
<feature type="domain" description="GST N-terminal" evidence="1">
    <location>
        <begin position="1"/>
        <end position="78"/>
    </location>
</feature>
<name>A0A1Y3CLC4_9GAMM</name>
<dbReference type="RefSeq" id="WP_086202676.1">
    <property type="nucleotide sequence ID" value="NZ_NEGB01000002.1"/>
</dbReference>
<dbReference type="SUPFAM" id="SSF52833">
    <property type="entry name" value="Thioredoxin-like"/>
    <property type="match status" value="1"/>
</dbReference>
<dbReference type="PROSITE" id="PS50404">
    <property type="entry name" value="GST_NTER"/>
    <property type="match status" value="1"/>
</dbReference>
<reference evidence="2 3" key="1">
    <citation type="submission" date="2017-04" db="EMBL/GenBank/DDBJ databases">
        <title>High diversity of culturable Acinetobacter species in natural soil and water ecosystems.</title>
        <authorList>
            <person name="Nemec A."/>
            <person name="Radolfova-Krizova L."/>
        </authorList>
    </citation>
    <scope>NUCLEOTIDE SEQUENCE [LARGE SCALE GENOMIC DNA]</scope>
    <source>
        <strain evidence="2 3">ANC 4999</strain>
    </source>
</reference>
<dbReference type="PANTHER" id="PTHR42673:SF4">
    <property type="entry name" value="MALEYLACETOACETATE ISOMERASE"/>
    <property type="match status" value="1"/>
</dbReference>
<keyword evidence="3" id="KW-1185">Reference proteome</keyword>
<protein>
    <submittedName>
        <fullName evidence="2">Glutathione S-transferase</fullName>
    </submittedName>
</protein>
<gene>
    <name evidence="2" type="ORF">B9T28_04035</name>
</gene>
<accession>A0A1Y3CLC4</accession>
<dbReference type="InterPro" id="IPR036249">
    <property type="entry name" value="Thioredoxin-like_sf"/>
</dbReference>
<keyword evidence="2" id="KW-0808">Transferase</keyword>
<dbReference type="PANTHER" id="PTHR42673">
    <property type="entry name" value="MALEYLACETOACETATE ISOMERASE"/>
    <property type="match status" value="1"/>
</dbReference>
<dbReference type="Pfam" id="PF13417">
    <property type="entry name" value="GST_N_3"/>
    <property type="match status" value="1"/>
</dbReference>
<sequence>MRTLYQFPLSHYCEKARWLLDHKELDFIAHNLMPGVHRAFSQLKTGQNTLPILKDGERWIADSTQIALYLDEIYPEHALLRSDQNLREKTLEINLLANELGLHVRRWGLALTLPISDEPIEIMIGEKGYLRRFEKISKPILKTLIIKNYQLDAEKVATSKNTMDAIIAELNQTLIENHCRYLVGDRLGLADIAVCSMLAPLLELEGTPWENENHEVQSDEFLHYKNELLNLPLGQYVQRIYMTERNARVDWRGV</sequence>
<dbReference type="SUPFAM" id="SSF47616">
    <property type="entry name" value="GST C-terminal domain-like"/>
    <property type="match status" value="1"/>
</dbReference>
<dbReference type="STRING" id="1977882.B9T28_04035"/>
<evidence type="ECO:0000313" key="2">
    <source>
        <dbReference type="EMBL" id="OTG66432.1"/>
    </source>
</evidence>
<dbReference type="Gene3D" id="3.40.30.10">
    <property type="entry name" value="Glutaredoxin"/>
    <property type="match status" value="1"/>
</dbReference>
<dbReference type="InterPro" id="IPR004046">
    <property type="entry name" value="GST_C"/>
</dbReference>